<evidence type="ECO:0000256" key="6">
    <source>
        <dbReference type="ARBA" id="ARBA00023136"/>
    </source>
</evidence>
<proteinExistence type="inferred from homology"/>
<feature type="domain" description="Type II secretion system protein GspF" evidence="8">
    <location>
        <begin position="29"/>
        <end position="148"/>
    </location>
</feature>
<dbReference type="InterPro" id="IPR003004">
    <property type="entry name" value="GspF/PilC"/>
</dbReference>
<comment type="subcellular location">
    <subcellularLocation>
        <location evidence="1">Cell membrane</location>
        <topology evidence="1">Multi-pass membrane protein</topology>
    </subcellularLocation>
</comment>
<dbReference type="STRING" id="28094.SAMN06295900_105241"/>
<dbReference type="AlphaFoldDB" id="A0A1X7EDQ6"/>
<dbReference type="GeneID" id="95553678"/>
<keyword evidence="3" id="KW-1003">Cell membrane</keyword>
<dbReference type="RefSeq" id="WP_085227485.1">
    <property type="nucleotide sequence ID" value="NZ_BSQD01000004.1"/>
</dbReference>
<keyword evidence="5 7" id="KW-1133">Transmembrane helix</keyword>
<name>A0A1X7EDQ6_TRICW</name>
<dbReference type="EMBL" id="FXAH01000005">
    <property type="protein sequence ID" value="SMF32099.1"/>
    <property type="molecule type" value="Genomic_DNA"/>
</dbReference>
<keyword evidence="10" id="KW-1185">Reference proteome</keyword>
<feature type="transmembrane region" description="Helical" evidence="7">
    <location>
        <begin position="176"/>
        <end position="193"/>
    </location>
</feature>
<dbReference type="Proteomes" id="UP000192911">
    <property type="component" value="Unassembled WGS sequence"/>
</dbReference>
<dbReference type="OrthoDB" id="7031359at2"/>
<keyword evidence="6 7" id="KW-0472">Membrane</keyword>
<evidence type="ECO:0000259" key="8">
    <source>
        <dbReference type="Pfam" id="PF00482"/>
    </source>
</evidence>
<sequence length="358" mass="39891">MNLDPNRRWAQLQATPQARLRHYRKIEKMLSNGLPLLKVLEELEMRASHDGRKPTLPEAILLGEWRRAVQNGGSLAEGMEGWVPQAEQMIVMAGEQSGRLEIALRSVTSIVTSGRRIRNAIAQGLAYPIALLAMMLGYLYLFGAKLVPQFAAIADPERWHGSARLLYGLSVFVQNWLPECLLVVAALAALLVWSMPRWAGRLRSRFDDYPPWSLYRLMVGSSFLTAFASMQAAGFTVEKSLTQLADHAKPWLRERIDDTLFGVKSGLNVGEAMRVSGHRFPSLEIVEDLCVYAQYKGFAESLKTLADEWVETGVEKVSAQMRVINGVAIAAMAFMLALLIVGFFGIQQELAAMSRAMH</sequence>
<dbReference type="InterPro" id="IPR042094">
    <property type="entry name" value="T2SS_GspF_sf"/>
</dbReference>
<evidence type="ECO:0000256" key="5">
    <source>
        <dbReference type="ARBA" id="ARBA00022989"/>
    </source>
</evidence>
<reference evidence="10" key="1">
    <citation type="submission" date="2017-04" db="EMBL/GenBank/DDBJ databases">
        <authorList>
            <person name="Varghese N."/>
            <person name="Submissions S."/>
        </authorList>
    </citation>
    <scope>NUCLEOTIDE SEQUENCE [LARGE SCALE GENOMIC DNA]</scope>
    <source>
        <strain evidence="10">Ballard 720</strain>
    </source>
</reference>
<dbReference type="InterPro" id="IPR018076">
    <property type="entry name" value="T2SS_GspF_dom"/>
</dbReference>
<protein>
    <submittedName>
        <fullName evidence="9">Type II secretory pathway, component PulF</fullName>
    </submittedName>
</protein>
<feature type="transmembrane region" description="Helical" evidence="7">
    <location>
        <begin position="214"/>
        <end position="234"/>
    </location>
</feature>
<evidence type="ECO:0000313" key="10">
    <source>
        <dbReference type="Proteomes" id="UP000192911"/>
    </source>
</evidence>
<feature type="domain" description="Type II secretion system protein GspF" evidence="8">
    <location>
        <begin position="223"/>
        <end position="344"/>
    </location>
</feature>
<evidence type="ECO:0000256" key="7">
    <source>
        <dbReference type="SAM" id="Phobius"/>
    </source>
</evidence>
<dbReference type="GO" id="GO:0005886">
    <property type="term" value="C:plasma membrane"/>
    <property type="evidence" value="ECO:0007669"/>
    <property type="project" value="UniProtKB-SubCell"/>
</dbReference>
<comment type="similarity">
    <text evidence="2">Belongs to the GSP F family.</text>
</comment>
<accession>A0A1X7EDQ6</accession>
<dbReference type="PANTHER" id="PTHR30012:SF0">
    <property type="entry name" value="TYPE II SECRETION SYSTEM PROTEIN F-RELATED"/>
    <property type="match status" value="1"/>
</dbReference>
<feature type="transmembrane region" description="Helical" evidence="7">
    <location>
        <begin position="323"/>
        <end position="346"/>
    </location>
</feature>
<feature type="transmembrane region" description="Helical" evidence="7">
    <location>
        <begin position="125"/>
        <end position="143"/>
    </location>
</feature>
<dbReference type="Pfam" id="PF00482">
    <property type="entry name" value="T2SSF"/>
    <property type="match status" value="2"/>
</dbReference>
<organism evidence="9 10">
    <name type="scientific">Trinickia caryophylli</name>
    <name type="common">Paraburkholderia caryophylli</name>
    <dbReference type="NCBI Taxonomy" id="28094"/>
    <lineage>
        <taxon>Bacteria</taxon>
        <taxon>Pseudomonadati</taxon>
        <taxon>Pseudomonadota</taxon>
        <taxon>Betaproteobacteria</taxon>
        <taxon>Burkholderiales</taxon>
        <taxon>Burkholderiaceae</taxon>
        <taxon>Trinickia</taxon>
    </lineage>
</organism>
<evidence type="ECO:0000256" key="4">
    <source>
        <dbReference type="ARBA" id="ARBA00022692"/>
    </source>
</evidence>
<evidence type="ECO:0000313" key="9">
    <source>
        <dbReference type="EMBL" id="SMF32099.1"/>
    </source>
</evidence>
<gene>
    <name evidence="9" type="ORF">SAMN06295900_105241</name>
</gene>
<dbReference type="PANTHER" id="PTHR30012">
    <property type="entry name" value="GENERAL SECRETION PATHWAY PROTEIN"/>
    <property type="match status" value="1"/>
</dbReference>
<evidence type="ECO:0000256" key="3">
    <source>
        <dbReference type="ARBA" id="ARBA00022475"/>
    </source>
</evidence>
<dbReference type="Gene3D" id="1.20.81.30">
    <property type="entry name" value="Type II secretion system (T2SS), domain F"/>
    <property type="match status" value="2"/>
</dbReference>
<evidence type="ECO:0000256" key="2">
    <source>
        <dbReference type="ARBA" id="ARBA00005745"/>
    </source>
</evidence>
<evidence type="ECO:0000256" key="1">
    <source>
        <dbReference type="ARBA" id="ARBA00004651"/>
    </source>
</evidence>
<keyword evidence="4 7" id="KW-0812">Transmembrane</keyword>